<evidence type="ECO:0000256" key="1">
    <source>
        <dbReference type="SAM" id="Phobius"/>
    </source>
</evidence>
<name>A0ABW9G981_9GAMM</name>
<keyword evidence="1" id="KW-0812">Transmembrane</keyword>
<evidence type="ECO:0000313" key="2">
    <source>
        <dbReference type="EMBL" id="MFM2486236.1"/>
    </source>
</evidence>
<feature type="transmembrane region" description="Helical" evidence="1">
    <location>
        <begin position="213"/>
        <end position="232"/>
    </location>
</feature>
<proteinExistence type="predicted"/>
<sequence length="238" mass="25336">MLGPLINSAAIIVGGLCGPLLSPLIPQRLQKGLPPTFALASIAIGITMVNKSHFIPVVVMSLILGTAIGELIFMEAGVSRAAQWAQRKLNRLLPVPRSLSPSEFSQQFTALIVVFGASGLGVVGSMTEGLNGNIQLLLVKSMMDFITAMIFSISLGPSVALIAVVQFSVQAILFTLATSIMPYMDPIAFADFSAVGGIIMIAVGLRIANIMNFAVVNFLPSLVLVLPFSYLWRHFFTS</sequence>
<feature type="transmembrane region" description="Helical" evidence="1">
    <location>
        <begin position="146"/>
        <end position="176"/>
    </location>
</feature>
<keyword evidence="1" id="KW-0472">Membrane</keyword>
<feature type="transmembrane region" description="Helical" evidence="1">
    <location>
        <begin position="32"/>
        <end position="49"/>
    </location>
</feature>
<dbReference type="EMBL" id="JBEQCT010000007">
    <property type="protein sequence ID" value="MFM2486236.1"/>
    <property type="molecule type" value="Genomic_DNA"/>
</dbReference>
<feature type="transmembrane region" description="Helical" evidence="1">
    <location>
        <begin position="188"/>
        <end position="207"/>
    </location>
</feature>
<protein>
    <submittedName>
        <fullName evidence="2">DUF554 domain-containing protein</fullName>
    </submittedName>
</protein>
<organism evidence="2 3">
    <name type="scientific">Celerinatantimonas yamalensis</name>
    <dbReference type="NCBI Taxonomy" id="559956"/>
    <lineage>
        <taxon>Bacteria</taxon>
        <taxon>Pseudomonadati</taxon>
        <taxon>Pseudomonadota</taxon>
        <taxon>Gammaproteobacteria</taxon>
        <taxon>Celerinatantimonadaceae</taxon>
        <taxon>Celerinatantimonas</taxon>
    </lineage>
</organism>
<dbReference type="PANTHER" id="PTHR36111:SF2">
    <property type="entry name" value="INNER MEMBRANE PROTEIN"/>
    <property type="match status" value="1"/>
</dbReference>
<dbReference type="RefSeq" id="WP_408624597.1">
    <property type="nucleotide sequence ID" value="NZ_JBEQCT010000007.1"/>
</dbReference>
<accession>A0ABW9G981</accession>
<feature type="transmembrane region" description="Helical" evidence="1">
    <location>
        <begin position="55"/>
        <end position="78"/>
    </location>
</feature>
<dbReference type="Proteomes" id="UP001629953">
    <property type="component" value="Unassembled WGS sequence"/>
</dbReference>
<gene>
    <name evidence="2" type="ORF">ABUE30_14400</name>
</gene>
<dbReference type="Pfam" id="PF04474">
    <property type="entry name" value="DUF554"/>
    <property type="match status" value="1"/>
</dbReference>
<dbReference type="PANTHER" id="PTHR36111">
    <property type="entry name" value="INNER MEMBRANE PROTEIN-RELATED"/>
    <property type="match status" value="1"/>
</dbReference>
<keyword evidence="1" id="KW-1133">Transmembrane helix</keyword>
<dbReference type="InterPro" id="IPR007563">
    <property type="entry name" value="DUF554"/>
</dbReference>
<comment type="caution">
    <text evidence="2">The sequence shown here is derived from an EMBL/GenBank/DDBJ whole genome shotgun (WGS) entry which is preliminary data.</text>
</comment>
<reference evidence="2 3" key="1">
    <citation type="journal article" date="2013" name="Int. J. Syst. Evol. Microbiol.">
        <title>Celerinatantimonas yamalensis sp. nov., a cold-adapted diazotrophic bacterium from a cold permafrost brine.</title>
        <authorList>
            <person name="Shcherbakova V."/>
            <person name="Chuvilskaya N."/>
            <person name="Rivkina E."/>
            <person name="Demidov N."/>
            <person name="Uchaeva V."/>
            <person name="Suetin S."/>
            <person name="Suzina N."/>
            <person name="Gilichinsky D."/>
        </authorList>
    </citation>
    <scope>NUCLEOTIDE SEQUENCE [LARGE SCALE GENOMIC DNA]</scope>
    <source>
        <strain evidence="2 3">C7</strain>
    </source>
</reference>
<evidence type="ECO:0000313" key="3">
    <source>
        <dbReference type="Proteomes" id="UP001629953"/>
    </source>
</evidence>
<feature type="transmembrane region" description="Helical" evidence="1">
    <location>
        <begin position="108"/>
        <end position="126"/>
    </location>
</feature>
<feature type="transmembrane region" description="Helical" evidence="1">
    <location>
        <begin position="6"/>
        <end position="25"/>
    </location>
</feature>
<keyword evidence="3" id="KW-1185">Reference proteome</keyword>